<dbReference type="EMBL" id="JAATIP010000105">
    <property type="protein sequence ID" value="KAF4372363.1"/>
    <property type="molecule type" value="Genomic_DNA"/>
</dbReference>
<gene>
    <name evidence="2" type="ORF">F8388_027036</name>
</gene>
<sequence>MSSDNELDEDELLQMALKEQSQRDLNYRRPSSANNRKPAANNARTHRRKSLFLRYPSPTEEEEQRRELWWTMTTMIRG</sequence>
<feature type="compositionally biased region" description="Low complexity" evidence="1">
    <location>
        <begin position="30"/>
        <end position="43"/>
    </location>
</feature>
<name>A0A7J6FNR4_CANSA</name>
<evidence type="ECO:0000313" key="2">
    <source>
        <dbReference type="EMBL" id="KAF4372363.1"/>
    </source>
</evidence>
<comment type="caution">
    <text evidence="2">The sequence shown here is derived from an EMBL/GenBank/DDBJ whole genome shotgun (WGS) entry which is preliminary data.</text>
</comment>
<proteinExistence type="predicted"/>
<evidence type="ECO:0000256" key="1">
    <source>
        <dbReference type="SAM" id="MobiDB-lite"/>
    </source>
</evidence>
<dbReference type="AlphaFoldDB" id="A0A7J6FNR4"/>
<evidence type="ECO:0000313" key="3">
    <source>
        <dbReference type="Proteomes" id="UP000525078"/>
    </source>
</evidence>
<accession>A0A7J6FNR4</accession>
<feature type="region of interest" description="Disordered" evidence="1">
    <location>
        <begin position="17"/>
        <end position="51"/>
    </location>
</feature>
<reference evidence="2 3" key="1">
    <citation type="journal article" date="2020" name="bioRxiv">
        <title>Sequence and annotation of 42 cannabis genomes reveals extensive copy number variation in cannabinoid synthesis and pathogen resistance genes.</title>
        <authorList>
            <person name="Mckernan K.J."/>
            <person name="Helbert Y."/>
            <person name="Kane L.T."/>
            <person name="Ebling H."/>
            <person name="Zhang L."/>
            <person name="Liu B."/>
            <person name="Eaton Z."/>
            <person name="Mclaughlin S."/>
            <person name="Kingan S."/>
            <person name="Baybayan P."/>
            <person name="Concepcion G."/>
            <person name="Jordan M."/>
            <person name="Riva A."/>
            <person name="Barbazuk W."/>
            <person name="Harkins T."/>
        </authorList>
    </citation>
    <scope>NUCLEOTIDE SEQUENCE [LARGE SCALE GENOMIC DNA]</scope>
    <source>
        <strain evidence="3">cv. Jamaican Lion 4</strain>
        <tissue evidence="2">Leaf</tissue>
    </source>
</reference>
<dbReference type="Proteomes" id="UP000525078">
    <property type="component" value="Unassembled WGS sequence"/>
</dbReference>
<protein>
    <submittedName>
        <fullName evidence="2">Uncharacterized protein</fullName>
    </submittedName>
</protein>
<organism evidence="2 3">
    <name type="scientific">Cannabis sativa</name>
    <name type="common">Hemp</name>
    <name type="synonym">Marijuana</name>
    <dbReference type="NCBI Taxonomy" id="3483"/>
    <lineage>
        <taxon>Eukaryota</taxon>
        <taxon>Viridiplantae</taxon>
        <taxon>Streptophyta</taxon>
        <taxon>Embryophyta</taxon>
        <taxon>Tracheophyta</taxon>
        <taxon>Spermatophyta</taxon>
        <taxon>Magnoliopsida</taxon>
        <taxon>eudicotyledons</taxon>
        <taxon>Gunneridae</taxon>
        <taxon>Pentapetalae</taxon>
        <taxon>rosids</taxon>
        <taxon>fabids</taxon>
        <taxon>Rosales</taxon>
        <taxon>Cannabaceae</taxon>
        <taxon>Cannabis</taxon>
    </lineage>
</organism>